<reference evidence="1 2" key="1">
    <citation type="submission" date="2020-08" db="EMBL/GenBank/DDBJ databases">
        <title>Genomic Encyclopedia of Type Strains, Phase IV (KMG-IV): sequencing the most valuable type-strain genomes for metagenomic binning, comparative biology and taxonomic classification.</title>
        <authorList>
            <person name="Goeker M."/>
        </authorList>
    </citation>
    <scope>NUCLEOTIDE SEQUENCE [LARGE SCALE GENOMIC DNA]</scope>
    <source>
        <strain evidence="1 2">DSM 12251</strain>
    </source>
</reference>
<dbReference type="SUPFAM" id="SSF49899">
    <property type="entry name" value="Concanavalin A-like lectins/glucanases"/>
    <property type="match status" value="1"/>
</dbReference>
<dbReference type="Gene3D" id="2.60.120.200">
    <property type="match status" value="1"/>
</dbReference>
<dbReference type="NCBIfam" id="TIGR02595">
    <property type="entry name" value="PEP_CTERM"/>
    <property type="match status" value="1"/>
</dbReference>
<comment type="caution">
    <text evidence="1">The sequence shown here is derived from an EMBL/GenBank/DDBJ whole genome shotgun (WGS) entry which is preliminary data.</text>
</comment>
<evidence type="ECO:0000313" key="1">
    <source>
        <dbReference type="EMBL" id="MBB5039925.1"/>
    </source>
</evidence>
<protein>
    <recommendedName>
        <fullName evidence="3">PEP-CTERM protein-sorting domain-containing protein</fullName>
    </recommendedName>
</protein>
<dbReference type="AlphaFoldDB" id="A0A7W7YPE6"/>
<keyword evidence="2" id="KW-1185">Reference proteome</keyword>
<dbReference type="RefSeq" id="WP_184212146.1">
    <property type="nucleotide sequence ID" value="NZ_JACHIF010000010.1"/>
</dbReference>
<dbReference type="Proteomes" id="UP000534294">
    <property type="component" value="Unassembled WGS sequence"/>
</dbReference>
<evidence type="ECO:0008006" key="3">
    <source>
        <dbReference type="Google" id="ProtNLM"/>
    </source>
</evidence>
<proteinExistence type="predicted"/>
<dbReference type="EMBL" id="JACHIF010000010">
    <property type="protein sequence ID" value="MBB5039925.1"/>
    <property type="molecule type" value="Genomic_DNA"/>
</dbReference>
<dbReference type="InterPro" id="IPR013320">
    <property type="entry name" value="ConA-like_dom_sf"/>
</dbReference>
<organism evidence="1 2">
    <name type="scientific">Prosthecobacter dejongeii</name>
    <dbReference type="NCBI Taxonomy" id="48465"/>
    <lineage>
        <taxon>Bacteria</taxon>
        <taxon>Pseudomonadati</taxon>
        <taxon>Verrucomicrobiota</taxon>
        <taxon>Verrucomicrobiia</taxon>
        <taxon>Verrucomicrobiales</taxon>
        <taxon>Verrucomicrobiaceae</taxon>
        <taxon>Prosthecobacter</taxon>
    </lineage>
</organism>
<sequence>MASLSLHCLKHCHWFLICLIVLLLAPAQASTLLFSHVGAVNPTTEGWTFSGTVQTGAITNDLGTGVDAWKVYEQGGSNAGTYNKTLTTGQLSEALQIGWTLDATLRFVPPDPLVATSLGNNAWCTLLIDEGVTGKRDLYGLYFGNDLSGNTLVRLYATGATYTVDSGYHDYSIRWDPTTQLASFFIDGVLKASDYAGSTIDNTGTSRVYWGDNTTTAITPGRGAHYAYVGLSIGAAVVPEPSRLGLLLLAAAVGLFRRCRGSQRV</sequence>
<name>A0A7W7YPE6_9BACT</name>
<accession>A0A7W7YPE6</accession>
<evidence type="ECO:0000313" key="2">
    <source>
        <dbReference type="Proteomes" id="UP000534294"/>
    </source>
</evidence>
<gene>
    <name evidence="1" type="ORF">HNQ64_004203</name>
</gene>
<dbReference type="InterPro" id="IPR013424">
    <property type="entry name" value="Ice-binding_C"/>
</dbReference>